<evidence type="ECO:0000313" key="7">
    <source>
        <dbReference type="EMBL" id="ORZ34433.1"/>
    </source>
</evidence>
<comment type="subcellular location">
    <subcellularLocation>
        <location evidence="1">Membrane</location>
        <topology evidence="1">Multi-pass membrane protein</topology>
    </subcellularLocation>
</comment>
<dbReference type="GO" id="GO:0005739">
    <property type="term" value="C:mitochondrion"/>
    <property type="evidence" value="ECO:0007669"/>
    <property type="project" value="TreeGrafter"/>
</dbReference>
<comment type="similarity">
    <text evidence="2 6">Belongs to the peroxisomal membrane protein PXMP2/4 family.</text>
</comment>
<dbReference type="PANTHER" id="PTHR11266:SF17">
    <property type="entry name" value="PROTEIN MPV17"/>
    <property type="match status" value="1"/>
</dbReference>
<dbReference type="GO" id="GO:0016020">
    <property type="term" value="C:membrane"/>
    <property type="evidence" value="ECO:0007669"/>
    <property type="project" value="UniProtKB-SubCell"/>
</dbReference>
<evidence type="ECO:0000256" key="4">
    <source>
        <dbReference type="ARBA" id="ARBA00022989"/>
    </source>
</evidence>
<comment type="caution">
    <text evidence="7">The sequence shown here is derived from an EMBL/GenBank/DDBJ whole genome shotgun (WGS) entry which is preliminary data.</text>
</comment>
<dbReference type="EMBL" id="MCFL01000028">
    <property type="protein sequence ID" value="ORZ34433.1"/>
    <property type="molecule type" value="Genomic_DNA"/>
</dbReference>
<organism evidence="7 8">
    <name type="scientific">Catenaria anguillulae PL171</name>
    <dbReference type="NCBI Taxonomy" id="765915"/>
    <lineage>
        <taxon>Eukaryota</taxon>
        <taxon>Fungi</taxon>
        <taxon>Fungi incertae sedis</taxon>
        <taxon>Blastocladiomycota</taxon>
        <taxon>Blastocladiomycetes</taxon>
        <taxon>Blastocladiales</taxon>
        <taxon>Catenariaceae</taxon>
        <taxon>Catenaria</taxon>
    </lineage>
</organism>
<keyword evidence="3" id="KW-0812">Transmembrane</keyword>
<dbReference type="AlphaFoldDB" id="A0A1Y2HL57"/>
<dbReference type="STRING" id="765915.A0A1Y2HL57"/>
<dbReference type="OrthoDB" id="430207at2759"/>
<reference evidence="7 8" key="1">
    <citation type="submission" date="2016-07" db="EMBL/GenBank/DDBJ databases">
        <title>Pervasive Adenine N6-methylation of Active Genes in Fungi.</title>
        <authorList>
            <consortium name="DOE Joint Genome Institute"/>
            <person name="Mondo S.J."/>
            <person name="Dannebaum R.O."/>
            <person name="Kuo R.C."/>
            <person name="Labutti K."/>
            <person name="Haridas S."/>
            <person name="Kuo A."/>
            <person name="Salamov A."/>
            <person name="Ahrendt S.R."/>
            <person name="Lipzen A."/>
            <person name="Sullivan W."/>
            <person name="Andreopoulos W.B."/>
            <person name="Clum A."/>
            <person name="Lindquist E."/>
            <person name="Daum C."/>
            <person name="Ramamoorthy G.K."/>
            <person name="Gryganskyi A."/>
            <person name="Culley D."/>
            <person name="Magnuson J.K."/>
            <person name="James T.Y."/>
            <person name="O'Malley M.A."/>
            <person name="Stajich J.E."/>
            <person name="Spatafora J.W."/>
            <person name="Visel A."/>
            <person name="Grigoriev I.V."/>
        </authorList>
    </citation>
    <scope>NUCLEOTIDE SEQUENCE [LARGE SCALE GENOMIC DNA]</scope>
    <source>
        <strain evidence="7 8">PL171</strain>
    </source>
</reference>
<protein>
    <submittedName>
        <fullName evidence="7">Uncharacterized protein</fullName>
    </submittedName>
</protein>
<sequence length="168" mass="18959">MTAALFVAGDLIAQQAVESRGWRNHQWSRTARLAGFGLLVAGPALSHWYRFLDRRVTIKHPVHNLFARVALDQFAFSPISVAVFFTFNGVLEGLSKDEIERKLRANYTTALVNNWKVWIGVQLANFWFVPLQHRVLVVQSVAIGWNTYLSNLNARAVPAEVAEETKVV</sequence>
<keyword evidence="8" id="KW-1185">Reference proteome</keyword>
<evidence type="ECO:0000256" key="3">
    <source>
        <dbReference type="ARBA" id="ARBA00022692"/>
    </source>
</evidence>
<name>A0A1Y2HL57_9FUNG</name>
<keyword evidence="5" id="KW-0472">Membrane</keyword>
<proteinExistence type="inferred from homology"/>
<dbReference type="InterPro" id="IPR007248">
    <property type="entry name" value="Mpv17_PMP22"/>
</dbReference>
<evidence type="ECO:0000256" key="1">
    <source>
        <dbReference type="ARBA" id="ARBA00004141"/>
    </source>
</evidence>
<dbReference type="Proteomes" id="UP000193411">
    <property type="component" value="Unassembled WGS sequence"/>
</dbReference>
<evidence type="ECO:0000256" key="2">
    <source>
        <dbReference type="ARBA" id="ARBA00006824"/>
    </source>
</evidence>
<accession>A0A1Y2HL57</accession>
<evidence type="ECO:0000313" key="8">
    <source>
        <dbReference type="Proteomes" id="UP000193411"/>
    </source>
</evidence>
<evidence type="ECO:0000256" key="6">
    <source>
        <dbReference type="RuleBase" id="RU363053"/>
    </source>
</evidence>
<evidence type="ECO:0000256" key="5">
    <source>
        <dbReference type="ARBA" id="ARBA00023136"/>
    </source>
</evidence>
<keyword evidence="4" id="KW-1133">Transmembrane helix</keyword>
<gene>
    <name evidence="7" type="ORF">BCR44DRAFT_1436233</name>
</gene>
<dbReference type="Pfam" id="PF04117">
    <property type="entry name" value="Mpv17_PMP22"/>
    <property type="match status" value="1"/>
</dbReference>
<dbReference type="PANTHER" id="PTHR11266">
    <property type="entry name" value="PEROXISOMAL MEMBRANE PROTEIN 2, PXMP2 MPV17"/>
    <property type="match status" value="1"/>
</dbReference>